<evidence type="ECO:0000313" key="3">
    <source>
        <dbReference type="EMBL" id="GHO92567.1"/>
    </source>
</evidence>
<sequence>MTTKQIEWHLNDATLEELEAFLAKPNHAVVGVNRKSGAPQMSVTWYVWDGKTFFFSTTKKRAKYINLQRDPSISIVIDNYAEKWYVVIYGHAEIIEQNHDELSLPLLEKYMTPEQRAQYSGGDPDRVIVVVHPDKILTGH</sequence>
<dbReference type="PANTHER" id="PTHR35176">
    <property type="entry name" value="HEME OXYGENASE HI_0854-RELATED"/>
    <property type="match status" value="1"/>
</dbReference>
<keyword evidence="1" id="KW-0560">Oxidoreductase</keyword>
<dbReference type="Gene3D" id="2.30.110.10">
    <property type="entry name" value="Electron Transport, Fmn-binding Protein, Chain A"/>
    <property type="match status" value="1"/>
</dbReference>
<dbReference type="RefSeq" id="WP_220203391.1">
    <property type="nucleotide sequence ID" value="NZ_BNJK01000001.1"/>
</dbReference>
<dbReference type="PANTHER" id="PTHR35176:SF6">
    <property type="entry name" value="HEME OXYGENASE HI_0854-RELATED"/>
    <property type="match status" value="1"/>
</dbReference>
<protein>
    <submittedName>
        <fullName evidence="3">PPOX class F420-dependent enzyme</fullName>
    </submittedName>
</protein>
<organism evidence="3 4">
    <name type="scientific">Reticulibacter mediterranei</name>
    <dbReference type="NCBI Taxonomy" id="2778369"/>
    <lineage>
        <taxon>Bacteria</taxon>
        <taxon>Bacillati</taxon>
        <taxon>Chloroflexota</taxon>
        <taxon>Ktedonobacteria</taxon>
        <taxon>Ktedonobacterales</taxon>
        <taxon>Reticulibacteraceae</taxon>
        <taxon>Reticulibacter</taxon>
    </lineage>
</organism>
<dbReference type="NCBIfam" id="TIGR03618">
    <property type="entry name" value="Rv1155_F420"/>
    <property type="match status" value="1"/>
</dbReference>
<dbReference type="InterPro" id="IPR011576">
    <property type="entry name" value="Pyridox_Oxase_N"/>
</dbReference>
<dbReference type="Pfam" id="PF01243">
    <property type="entry name" value="PNPOx_N"/>
    <property type="match status" value="1"/>
</dbReference>
<dbReference type="Proteomes" id="UP000597444">
    <property type="component" value="Unassembled WGS sequence"/>
</dbReference>
<dbReference type="SUPFAM" id="SSF50475">
    <property type="entry name" value="FMN-binding split barrel"/>
    <property type="match status" value="1"/>
</dbReference>
<dbReference type="EMBL" id="BNJK01000001">
    <property type="protein sequence ID" value="GHO92567.1"/>
    <property type="molecule type" value="Genomic_DNA"/>
</dbReference>
<name>A0A8J3N2X4_9CHLR</name>
<accession>A0A8J3N2X4</accession>
<keyword evidence="4" id="KW-1185">Reference proteome</keyword>
<evidence type="ECO:0000259" key="2">
    <source>
        <dbReference type="Pfam" id="PF01243"/>
    </source>
</evidence>
<gene>
    <name evidence="3" type="ORF">KSF_026150</name>
</gene>
<dbReference type="GO" id="GO:0016627">
    <property type="term" value="F:oxidoreductase activity, acting on the CH-CH group of donors"/>
    <property type="evidence" value="ECO:0007669"/>
    <property type="project" value="TreeGrafter"/>
</dbReference>
<evidence type="ECO:0000313" key="4">
    <source>
        <dbReference type="Proteomes" id="UP000597444"/>
    </source>
</evidence>
<dbReference type="GO" id="GO:0070967">
    <property type="term" value="F:coenzyme F420 binding"/>
    <property type="evidence" value="ECO:0007669"/>
    <property type="project" value="TreeGrafter"/>
</dbReference>
<dbReference type="InterPro" id="IPR052019">
    <property type="entry name" value="F420H2_bilvrd_red/Heme_oxyg"/>
</dbReference>
<feature type="domain" description="Pyridoxamine 5'-phosphate oxidase N-terminal" evidence="2">
    <location>
        <begin position="16"/>
        <end position="136"/>
    </location>
</feature>
<dbReference type="AlphaFoldDB" id="A0A8J3N2X4"/>
<dbReference type="InterPro" id="IPR019920">
    <property type="entry name" value="F420-binding_dom_put"/>
</dbReference>
<evidence type="ECO:0000256" key="1">
    <source>
        <dbReference type="ARBA" id="ARBA00023002"/>
    </source>
</evidence>
<proteinExistence type="predicted"/>
<dbReference type="GO" id="GO:0005829">
    <property type="term" value="C:cytosol"/>
    <property type="evidence" value="ECO:0007669"/>
    <property type="project" value="TreeGrafter"/>
</dbReference>
<comment type="caution">
    <text evidence="3">The sequence shown here is derived from an EMBL/GenBank/DDBJ whole genome shotgun (WGS) entry which is preliminary data.</text>
</comment>
<dbReference type="InterPro" id="IPR012349">
    <property type="entry name" value="Split_barrel_FMN-bd"/>
</dbReference>
<reference evidence="3" key="1">
    <citation type="submission" date="2020-10" db="EMBL/GenBank/DDBJ databases">
        <title>Taxonomic study of unclassified bacteria belonging to the class Ktedonobacteria.</title>
        <authorList>
            <person name="Yabe S."/>
            <person name="Wang C.M."/>
            <person name="Zheng Y."/>
            <person name="Sakai Y."/>
            <person name="Cavaletti L."/>
            <person name="Monciardini P."/>
            <person name="Donadio S."/>
        </authorList>
    </citation>
    <scope>NUCLEOTIDE SEQUENCE</scope>
    <source>
        <strain evidence="3">ID150040</strain>
    </source>
</reference>